<sequence length="539" mass="60977">MWLLDTTTLSLHEFHSTPPPYAILSHTWHEDEVTFQEVGTPDIQNRFGWWKILRCCAQAKSDGLGYAWVDTCCINKSSSAELGEAINSMFRWYSEAHVCYAYLEDVILISNEVLGSGFEASRWFRRGWTLQELLAPLHVEFFDRDWAEIGTKVSLVGEVSRTTGIPHQALVDPGTIRDHTVAQRMRWASTRRTTKVEDMAYSLLGIFGVNMPLIYGEGPKAFRRLQLQILTESNDHSIFTWRYPNAGIDPSEAFSLLAETPAWFRRGPVVDRYDTNLSRSSITPTNIGLSMVLPITRMSDGSSVALLNCSLGAQRVGIYVIQGSNASRQCRARADALPVLSDEVIEDAEIHNVYMSTEMRAEPVRTGWVDIELSLGPGLINGDAYNIYCIHRFDRTKVVKTITRSQLGLVRGEGVNHPVRTINVPMYRDTEWLAIVMRNESDIFTLALGPKDGRIWSRGASMPPDSVVEKAAVPIWETFVANYNQSQEEYFRHFRDRGLYTLDHSHAILFSIKPLGTGNWQEYSGYKVEILPSQLPCKL</sequence>
<comment type="caution">
    <text evidence="2">The sequence shown here is derived from an EMBL/GenBank/DDBJ whole genome shotgun (WGS) entry which is preliminary data.</text>
</comment>
<proteinExistence type="predicted"/>
<organism evidence="2 3">
    <name type="scientific">Exophiala sideris</name>
    <dbReference type="NCBI Taxonomy" id="1016849"/>
    <lineage>
        <taxon>Eukaryota</taxon>
        <taxon>Fungi</taxon>
        <taxon>Dikarya</taxon>
        <taxon>Ascomycota</taxon>
        <taxon>Pezizomycotina</taxon>
        <taxon>Eurotiomycetes</taxon>
        <taxon>Chaetothyriomycetidae</taxon>
        <taxon>Chaetothyriales</taxon>
        <taxon>Herpotrichiellaceae</taxon>
        <taxon>Exophiala</taxon>
    </lineage>
</organism>
<keyword evidence="3" id="KW-1185">Reference proteome</keyword>
<dbReference type="Proteomes" id="UP001345691">
    <property type="component" value="Unassembled WGS sequence"/>
</dbReference>
<evidence type="ECO:0000313" key="3">
    <source>
        <dbReference type="Proteomes" id="UP001345691"/>
    </source>
</evidence>
<dbReference type="PANTHER" id="PTHR10622">
    <property type="entry name" value="HET DOMAIN-CONTAINING PROTEIN"/>
    <property type="match status" value="1"/>
</dbReference>
<dbReference type="EMBL" id="JAVRRF010000046">
    <property type="protein sequence ID" value="KAK5049247.1"/>
    <property type="molecule type" value="Genomic_DNA"/>
</dbReference>
<accession>A0ABR0IVA7</accession>
<gene>
    <name evidence="2" type="ORF">LTR69_011122</name>
</gene>
<dbReference type="Pfam" id="PF06985">
    <property type="entry name" value="HET"/>
    <property type="match status" value="1"/>
</dbReference>
<dbReference type="InterPro" id="IPR010730">
    <property type="entry name" value="HET"/>
</dbReference>
<protein>
    <recommendedName>
        <fullName evidence="1">Heterokaryon incompatibility domain-containing protein</fullName>
    </recommendedName>
</protein>
<reference evidence="2 3" key="1">
    <citation type="submission" date="2023-08" db="EMBL/GenBank/DDBJ databases">
        <title>Black Yeasts Isolated from many extreme environments.</title>
        <authorList>
            <person name="Coleine C."/>
            <person name="Stajich J.E."/>
            <person name="Selbmann L."/>
        </authorList>
    </citation>
    <scope>NUCLEOTIDE SEQUENCE [LARGE SCALE GENOMIC DNA]</scope>
    <source>
        <strain evidence="2 3">CCFEE 6328</strain>
    </source>
</reference>
<name>A0ABR0IVA7_9EURO</name>
<evidence type="ECO:0000259" key="1">
    <source>
        <dbReference type="Pfam" id="PF06985"/>
    </source>
</evidence>
<dbReference type="PANTHER" id="PTHR10622:SF10">
    <property type="entry name" value="HET DOMAIN-CONTAINING PROTEIN"/>
    <property type="match status" value="1"/>
</dbReference>
<evidence type="ECO:0000313" key="2">
    <source>
        <dbReference type="EMBL" id="KAK5049247.1"/>
    </source>
</evidence>
<feature type="domain" description="Heterokaryon incompatibility" evidence="1">
    <location>
        <begin position="21"/>
        <end position="104"/>
    </location>
</feature>